<feature type="transmembrane region" description="Helical" evidence="1">
    <location>
        <begin position="35"/>
        <end position="55"/>
    </location>
</feature>
<reference evidence="2 3" key="1">
    <citation type="submission" date="2018-06" db="EMBL/GenBank/DDBJ databases">
        <title>Extensive metabolic versatility and redundancy in microbially diverse, dynamic hydrothermal sediments.</title>
        <authorList>
            <person name="Dombrowski N."/>
            <person name="Teske A."/>
            <person name="Baker B.J."/>
        </authorList>
    </citation>
    <scope>NUCLEOTIDE SEQUENCE [LARGE SCALE GENOMIC DNA]</scope>
    <source>
        <strain evidence="2">B20_G2</strain>
    </source>
</reference>
<evidence type="ECO:0000313" key="3">
    <source>
        <dbReference type="Proteomes" id="UP000269499"/>
    </source>
</evidence>
<accession>A0A497F2J3</accession>
<dbReference type="AlphaFoldDB" id="A0A497F2J3"/>
<comment type="caution">
    <text evidence="2">The sequence shown here is derived from an EMBL/GenBank/DDBJ whole genome shotgun (WGS) entry which is preliminary data.</text>
</comment>
<dbReference type="EMBL" id="QMRA01000047">
    <property type="protein sequence ID" value="RLE53874.1"/>
    <property type="molecule type" value="Genomic_DNA"/>
</dbReference>
<proteinExistence type="predicted"/>
<protein>
    <submittedName>
        <fullName evidence="2">Uncharacterized protein</fullName>
    </submittedName>
</protein>
<gene>
    <name evidence="2" type="ORF">DRJ26_02770</name>
</gene>
<evidence type="ECO:0000256" key="1">
    <source>
        <dbReference type="SAM" id="Phobius"/>
    </source>
</evidence>
<feature type="transmembrane region" description="Helical" evidence="1">
    <location>
        <begin position="62"/>
        <end position="82"/>
    </location>
</feature>
<feature type="transmembrane region" description="Helical" evidence="1">
    <location>
        <begin position="12"/>
        <end position="29"/>
    </location>
</feature>
<evidence type="ECO:0000313" key="2">
    <source>
        <dbReference type="EMBL" id="RLE53874.1"/>
    </source>
</evidence>
<feature type="transmembrane region" description="Helical" evidence="1">
    <location>
        <begin position="88"/>
        <end position="108"/>
    </location>
</feature>
<keyword evidence="1" id="KW-1133">Transmembrane helix</keyword>
<sequence length="110" mass="12022">MQNLSLSYGKVAAAIFFLYLGISIWLISSGVITDILLLIAGLLVLIGVWTITYGFTMSQKDVVFWLANGAFITLISASIFAFRLTEQISISIAVLFIGVGLLIIAFMLKR</sequence>
<name>A0A497F2J3_9CREN</name>
<dbReference type="Proteomes" id="UP000269499">
    <property type="component" value="Unassembled WGS sequence"/>
</dbReference>
<keyword evidence="1" id="KW-0472">Membrane</keyword>
<keyword evidence="1" id="KW-0812">Transmembrane</keyword>
<organism evidence="2 3">
    <name type="scientific">Thermoproteota archaeon</name>
    <dbReference type="NCBI Taxonomy" id="2056631"/>
    <lineage>
        <taxon>Archaea</taxon>
        <taxon>Thermoproteota</taxon>
    </lineage>
</organism>